<comment type="caution">
    <text evidence="2">The sequence shown here is derived from an EMBL/GenBank/DDBJ whole genome shotgun (WGS) entry which is preliminary data.</text>
</comment>
<evidence type="ECO:0000313" key="2">
    <source>
        <dbReference type="EMBL" id="NNV57800.1"/>
    </source>
</evidence>
<reference evidence="2" key="1">
    <citation type="submission" date="2019-10" db="EMBL/GenBank/DDBJ databases">
        <title>Draft genome sequence of Panacibacter sp. KCS-6.</title>
        <authorList>
            <person name="Yim K.J."/>
        </authorList>
    </citation>
    <scope>NUCLEOTIDE SEQUENCE</scope>
    <source>
        <strain evidence="2">KCS-6</strain>
    </source>
</reference>
<dbReference type="EMBL" id="WHPF01000019">
    <property type="protein sequence ID" value="NNV57800.1"/>
    <property type="molecule type" value="Genomic_DNA"/>
</dbReference>
<proteinExistence type="predicted"/>
<dbReference type="AlphaFoldDB" id="A0A8J8JVW3"/>
<keyword evidence="1" id="KW-0732">Signal</keyword>
<dbReference type="RefSeq" id="WP_171609748.1">
    <property type="nucleotide sequence ID" value="NZ_WHPF01000019.1"/>
</dbReference>
<evidence type="ECO:0000313" key="3">
    <source>
        <dbReference type="Proteomes" id="UP000598971"/>
    </source>
</evidence>
<feature type="signal peptide" evidence="1">
    <location>
        <begin position="1"/>
        <end position="22"/>
    </location>
</feature>
<dbReference type="Proteomes" id="UP000598971">
    <property type="component" value="Unassembled WGS sequence"/>
</dbReference>
<gene>
    <name evidence="2" type="ORF">GD597_20195</name>
</gene>
<name>A0A8J8JVW3_9BACT</name>
<accession>A0A8J8JVW3</accession>
<dbReference type="PROSITE" id="PS51257">
    <property type="entry name" value="PROKAR_LIPOPROTEIN"/>
    <property type="match status" value="1"/>
</dbReference>
<protein>
    <submittedName>
        <fullName evidence="2">Uncharacterized protein</fullName>
    </submittedName>
</protein>
<sequence>MKLFTFLLAVMVFALSCVPCMDGAFTANDNKAKAEISKSSEQKNHTDADNCSPFCACNCCTGFTLAFNTYKLVHPVLNEVDKASIHLPAKITSIALPIWQPPQLG</sequence>
<organism evidence="2 3">
    <name type="scientific">Limnovirga soli</name>
    <dbReference type="NCBI Taxonomy" id="2656915"/>
    <lineage>
        <taxon>Bacteria</taxon>
        <taxon>Pseudomonadati</taxon>
        <taxon>Bacteroidota</taxon>
        <taxon>Chitinophagia</taxon>
        <taxon>Chitinophagales</taxon>
        <taxon>Chitinophagaceae</taxon>
        <taxon>Limnovirga</taxon>
    </lineage>
</organism>
<evidence type="ECO:0000256" key="1">
    <source>
        <dbReference type="SAM" id="SignalP"/>
    </source>
</evidence>
<feature type="chain" id="PRO_5035169191" evidence="1">
    <location>
        <begin position="23"/>
        <end position="105"/>
    </location>
</feature>
<dbReference type="Pfam" id="PF20365">
    <property type="entry name" value="DUF6660"/>
    <property type="match status" value="1"/>
</dbReference>
<keyword evidence="3" id="KW-1185">Reference proteome</keyword>
<dbReference type="InterPro" id="IPR046601">
    <property type="entry name" value="DUF6660"/>
</dbReference>